<evidence type="ECO:0000313" key="2">
    <source>
        <dbReference type="EMBL" id="HJG81344.1"/>
    </source>
</evidence>
<dbReference type="Pfam" id="PF00733">
    <property type="entry name" value="Asn_synthase"/>
    <property type="match status" value="1"/>
</dbReference>
<dbReference type="EMBL" id="DYUK01000300">
    <property type="protein sequence ID" value="HJG81344.1"/>
    <property type="molecule type" value="Genomic_DNA"/>
</dbReference>
<dbReference type="SUPFAM" id="SSF52402">
    <property type="entry name" value="Adenine nucleotide alpha hydrolases-like"/>
    <property type="match status" value="1"/>
</dbReference>
<sequence>MSTDGPRPDTAAAIDPHVRDVVGTLGADGDHDALIHGPTVRLDASTLAWAPRTLHASHLQDADTARRADALVIRRTHDGEELLSGISGAVPVYVADDGTSARFSSRLFALTAGAPVRADWDAWADVLAAGAPLGGKTTVAGVRRLRPWESVHVQDSTVRFERERWPWLDVQEDSTARIEDVADALTSTLTRLAEDHLLLSTLSGGWDSRILAAAGAAVSRVAPAHAAGAHAAPTPPVAITTSSDTGIVLEELVAAQVAHRLGLEHTIVVPRVDRFESDIRRFVDAVDHQTSYHVWLVPVLERIAGVDGLVLDGLGGGLMLGGDFTGGDDRAARIAGLLKYLQGAEQVLRPEAVRGIRERSRASFDAFDADWPDIADHPFEATFTAYLNRTLPGISQSPYGLVARTHAVATPFLSDEVARACLRIPAAAHAGGALYPRLTALFDPELAALPTAQRMVPWPRPHPRRITADESVAVLRRLVLDGPAAALLVDGLADAGTEHWRRLLSRTGPQHLLRSLAMLNLWCEAHAGSLTGPGVEELLA</sequence>
<dbReference type="InterPro" id="IPR001962">
    <property type="entry name" value="Asn_synthase"/>
</dbReference>
<evidence type="ECO:0000313" key="3">
    <source>
        <dbReference type="Proteomes" id="UP000784435"/>
    </source>
</evidence>
<gene>
    <name evidence="2" type="ORF">K8V08_13130</name>
</gene>
<reference evidence="2" key="1">
    <citation type="journal article" date="2021" name="PeerJ">
        <title>Extensive microbial diversity within the chicken gut microbiome revealed by metagenomics and culture.</title>
        <authorList>
            <person name="Gilroy R."/>
            <person name="Ravi A."/>
            <person name="Getino M."/>
            <person name="Pursley I."/>
            <person name="Horton D.L."/>
            <person name="Alikhan N.F."/>
            <person name="Baker D."/>
            <person name="Gharbi K."/>
            <person name="Hall N."/>
            <person name="Watson M."/>
            <person name="Adriaenssens E.M."/>
            <person name="Foster-Nyarko E."/>
            <person name="Jarju S."/>
            <person name="Secka A."/>
            <person name="Antonio M."/>
            <person name="Oren A."/>
            <person name="Chaudhuri R.R."/>
            <person name="La Ragione R."/>
            <person name="Hildebrand F."/>
            <person name="Pallen M.J."/>
        </authorList>
    </citation>
    <scope>NUCLEOTIDE SEQUENCE</scope>
    <source>
        <strain evidence="2">ChiGjej5B5-7349</strain>
    </source>
</reference>
<accession>A0A921SQ35</accession>
<dbReference type="Gene3D" id="3.40.50.620">
    <property type="entry name" value="HUPs"/>
    <property type="match status" value="1"/>
</dbReference>
<evidence type="ECO:0000259" key="1">
    <source>
        <dbReference type="Pfam" id="PF00733"/>
    </source>
</evidence>
<comment type="caution">
    <text evidence="2">The sequence shown here is derived from an EMBL/GenBank/DDBJ whole genome shotgun (WGS) entry which is preliminary data.</text>
</comment>
<dbReference type="GO" id="GO:0006529">
    <property type="term" value="P:asparagine biosynthetic process"/>
    <property type="evidence" value="ECO:0007669"/>
    <property type="project" value="InterPro"/>
</dbReference>
<name>A0A921SQ35_9MICO</name>
<reference evidence="2" key="2">
    <citation type="submission" date="2021-09" db="EMBL/GenBank/DDBJ databases">
        <authorList>
            <person name="Gilroy R."/>
        </authorList>
    </citation>
    <scope>NUCLEOTIDE SEQUENCE</scope>
    <source>
        <strain evidence="2">ChiGjej5B5-7349</strain>
    </source>
</reference>
<dbReference type="InterPro" id="IPR014729">
    <property type="entry name" value="Rossmann-like_a/b/a_fold"/>
</dbReference>
<dbReference type="Proteomes" id="UP000784435">
    <property type="component" value="Unassembled WGS sequence"/>
</dbReference>
<proteinExistence type="predicted"/>
<dbReference type="AlphaFoldDB" id="A0A921SQ35"/>
<dbReference type="GO" id="GO:0004066">
    <property type="term" value="F:asparagine synthase (glutamine-hydrolyzing) activity"/>
    <property type="evidence" value="ECO:0007669"/>
    <property type="project" value="InterPro"/>
</dbReference>
<organism evidence="2 3">
    <name type="scientific">Brevibacterium senegalense</name>
    <dbReference type="NCBI Taxonomy" id="1033736"/>
    <lineage>
        <taxon>Bacteria</taxon>
        <taxon>Bacillati</taxon>
        <taxon>Actinomycetota</taxon>
        <taxon>Actinomycetes</taxon>
        <taxon>Micrococcales</taxon>
        <taxon>Brevibacteriaceae</taxon>
        <taxon>Brevibacterium</taxon>
    </lineage>
</organism>
<protein>
    <recommendedName>
        <fullName evidence="1">Asparagine synthetase domain-containing protein</fullName>
    </recommendedName>
</protein>
<feature type="domain" description="Asparagine synthetase" evidence="1">
    <location>
        <begin position="182"/>
        <end position="427"/>
    </location>
</feature>